<protein>
    <submittedName>
        <fullName evidence="5">Nucleoid-associated protein Lsr2</fullName>
    </submittedName>
</protein>
<comment type="caution">
    <text evidence="5">The sequence shown here is derived from an EMBL/GenBank/DDBJ whole genome shotgun (WGS) entry which is preliminary data.</text>
</comment>
<evidence type="ECO:0000313" key="6">
    <source>
        <dbReference type="Proteomes" id="UP000321534"/>
    </source>
</evidence>
<proteinExistence type="predicted"/>
<dbReference type="AlphaFoldDB" id="A0A512D562"/>
<evidence type="ECO:0000259" key="3">
    <source>
        <dbReference type="Pfam" id="PF11774"/>
    </source>
</evidence>
<organism evidence="5 6">
    <name type="scientific">Terrabacter aerolatus</name>
    <dbReference type="NCBI Taxonomy" id="422442"/>
    <lineage>
        <taxon>Bacteria</taxon>
        <taxon>Bacillati</taxon>
        <taxon>Actinomycetota</taxon>
        <taxon>Actinomycetes</taxon>
        <taxon>Micrococcales</taxon>
        <taxon>Intrasporangiaceae</taxon>
        <taxon>Terrabacter</taxon>
    </lineage>
</organism>
<feature type="compositionally biased region" description="Basic residues" evidence="2">
    <location>
        <begin position="54"/>
        <end position="68"/>
    </location>
</feature>
<dbReference type="InterPro" id="IPR042261">
    <property type="entry name" value="Lsr2-like_dimerization"/>
</dbReference>
<dbReference type="GO" id="GO:0003677">
    <property type="term" value="F:DNA binding"/>
    <property type="evidence" value="ECO:0007669"/>
    <property type="project" value="UniProtKB-KW"/>
</dbReference>
<accession>A0A512D562</accession>
<sequence>MAQRVEVVLIDDIDGGDAAETVTFALDGVTYEIDLSDKNARKLRDDLATWTGHARRAGTAKASSRRRAGAGAAKRTDLAAVREWARANGHDVSDRGRISADVQAAYDKAH</sequence>
<evidence type="ECO:0000259" key="4">
    <source>
        <dbReference type="Pfam" id="PF23359"/>
    </source>
</evidence>
<dbReference type="Pfam" id="PF23359">
    <property type="entry name" value="Lsr2_DNA-bd"/>
    <property type="match status" value="1"/>
</dbReference>
<dbReference type="GO" id="GO:0016746">
    <property type="term" value="F:acyltransferase activity"/>
    <property type="evidence" value="ECO:0007669"/>
    <property type="project" value="InterPro"/>
</dbReference>
<dbReference type="InterPro" id="IPR036625">
    <property type="entry name" value="E3-bd_dom_sf"/>
</dbReference>
<dbReference type="InterPro" id="IPR024412">
    <property type="entry name" value="Lsr2_dim_dom"/>
</dbReference>
<dbReference type="OrthoDB" id="4113332at2"/>
<feature type="region of interest" description="Disordered" evidence="2">
    <location>
        <begin position="54"/>
        <end position="77"/>
    </location>
</feature>
<dbReference type="RefSeq" id="WP_147067979.1">
    <property type="nucleotide sequence ID" value="NZ_BAAARO010000007.1"/>
</dbReference>
<evidence type="ECO:0000256" key="1">
    <source>
        <dbReference type="ARBA" id="ARBA00023125"/>
    </source>
</evidence>
<feature type="domain" description="Lsr2 dimerization" evidence="3">
    <location>
        <begin position="1"/>
        <end position="58"/>
    </location>
</feature>
<gene>
    <name evidence="5" type="primary">lsr2</name>
    <name evidence="5" type="ORF">TAE01_34020</name>
</gene>
<dbReference type="Proteomes" id="UP000321534">
    <property type="component" value="Unassembled WGS sequence"/>
</dbReference>
<keyword evidence="6" id="KW-1185">Reference proteome</keyword>
<keyword evidence="1" id="KW-0238">DNA-binding</keyword>
<evidence type="ECO:0000256" key="2">
    <source>
        <dbReference type="SAM" id="MobiDB-lite"/>
    </source>
</evidence>
<dbReference type="Pfam" id="PF11774">
    <property type="entry name" value="Lsr2"/>
    <property type="match status" value="1"/>
</dbReference>
<reference evidence="5 6" key="1">
    <citation type="submission" date="2019-07" db="EMBL/GenBank/DDBJ databases">
        <title>Whole genome shotgun sequence of Terrabacter aerolatus NBRC 106305.</title>
        <authorList>
            <person name="Hosoyama A."/>
            <person name="Uohara A."/>
            <person name="Ohji S."/>
            <person name="Ichikawa N."/>
        </authorList>
    </citation>
    <scope>NUCLEOTIDE SEQUENCE [LARGE SCALE GENOMIC DNA]</scope>
    <source>
        <strain evidence="5 6">NBRC 106305</strain>
    </source>
</reference>
<feature type="domain" description="Lsr2 DNA-binding" evidence="4">
    <location>
        <begin position="74"/>
        <end position="109"/>
    </location>
</feature>
<dbReference type="InterPro" id="IPR055370">
    <property type="entry name" value="Lsr2_DNA-bd"/>
</dbReference>
<dbReference type="EMBL" id="BJYX01000022">
    <property type="protein sequence ID" value="GEO31592.1"/>
    <property type="molecule type" value="Genomic_DNA"/>
</dbReference>
<evidence type="ECO:0000313" key="5">
    <source>
        <dbReference type="EMBL" id="GEO31592.1"/>
    </source>
</evidence>
<dbReference type="Gene3D" id="4.10.320.10">
    <property type="entry name" value="E3-binding domain"/>
    <property type="match status" value="1"/>
</dbReference>
<name>A0A512D562_9MICO</name>
<dbReference type="Gene3D" id="3.30.60.230">
    <property type="entry name" value="Lsr2, dimerization domain"/>
    <property type="match status" value="1"/>
</dbReference>